<evidence type="ECO:0000313" key="3">
    <source>
        <dbReference type="Proteomes" id="UP000315353"/>
    </source>
</evidence>
<gene>
    <name evidence="2" type="ORF">CFL01nite_05200</name>
</gene>
<dbReference type="RefSeq" id="WP_232315919.1">
    <property type="nucleotide sequence ID" value="NZ_BJNB01000005.1"/>
</dbReference>
<protein>
    <recommendedName>
        <fullName evidence="1">Adenylyl/Guanylyl and SMODS C-terminal sensor domain-containing protein</fullName>
    </recommendedName>
</protein>
<dbReference type="Proteomes" id="UP000315353">
    <property type="component" value="Unassembled WGS sequence"/>
</dbReference>
<accession>A0AB73B512</accession>
<comment type="caution">
    <text evidence="2">The sequence shown here is derived from an EMBL/GenBank/DDBJ whole genome shotgun (WGS) entry which is preliminary data.</text>
</comment>
<evidence type="ECO:0000259" key="1">
    <source>
        <dbReference type="Pfam" id="PF18134"/>
    </source>
</evidence>
<evidence type="ECO:0000313" key="2">
    <source>
        <dbReference type="EMBL" id="GEB97025.1"/>
    </source>
</evidence>
<dbReference type="InterPro" id="IPR040511">
    <property type="entry name" value="AGS_C"/>
</dbReference>
<proteinExistence type="predicted"/>
<feature type="domain" description="Adenylyl/Guanylyl and SMODS C-terminal sensor" evidence="1">
    <location>
        <begin position="12"/>
        <end position="139"/>
    </location>
</feature>
<organism evidence="2 3">
    <name type="scientific">Corynebacterium flavescens</name>
    <dbReference type="NCBI Taxonomy" id="28028"/>
    <lineage>
        <taxon>Bacteria</taxon>
        <taxon>Bacillati</taxon>
        <taxon>Actinomycetota</taxon>
        <taxon>Actinomycetes</taxon>
        <taxon>Mycobacteriales</taxon>
        <taxon>Corynebacteriaceae</taxon>
        <taxon>Corynebacterium</taxon>
    </lineage>
</organism>
<dbReference type="GeneID" id="82881640"/>
<dbReference type="EMBL" id="BJNB01000005">
    <property type="protein sequence ID" value="GEB97025.1"/>
    <property type="molecule type" value="Genomic_DNA"/>
</dbReference>
<dbReference type="AlphaFoldDB" id="A0AB73B512"/>
<dbReference type="Pfam" id="PF18134">
    <property type="entry name" value="AGS_C"/>
    <property type="match status" value="1"/>
</dbReference>
<sequence>MKSSKSSYSFDDTEEFIEQKYPVDIQYALSIECTVTQNGWRPVSLREMLQTRSLLLANKDLDFSIAECGVPVPYEVRWKVLNRGEDAERRNKIRGQIIDSNRADVRHEQTEFQGDHLVECYVLQNRIVVARDRLQVPISANPSSRYGDL</sequence>
<reference evidence="2 3" key="1">
    <citation type="submission" date="2019-06" db="EMBL/GenBank/DDBJ databases">
        <title>Whole genome shotgun sequence of Corynebacterium flavescens NBRC 14136.</title>
        <authorList>
            <person name="Hosoyama A."/>
            <person name="Uohara A."/>
            <person name="Ohji S."/>
            <person name="Ichikawa N."/>
        </authorList>
    </citation>
    <scope>NUCLEOTIDE SEQUENCE [LARGE SCALE GENOMIC DNA]</scope>
    <source>
        <strain evidence="2 3">NBRC 14136</strain>
    </source>
</reference>
<name>A0AB73B512_CORFL</name>